<reference evidence="4 6" key="2">
    <citation type="journal article" date="2013" name="Nature">
        <title>Insights into bilaterian evolution from three spiralian genomes.</title>
        <authorList>
            <person name="Simakov O."/>
            <person name="Marletaz F."/>
            <person name="Cho S.J."/>
            <person name="Edsinger-Gonzales E."/>
            <person name="Havlak P."/>
            <person name="Hellsten U."/>
            <person name="Kuo D.H."/>
            <person name="Larsson T."/>
            <person name="Lv J."/>
            <person name="Arendt D."/>
            <person name="Savage R."/>
            <person name="Osoegawa K."/>
            <person name="de Jong P."/>
            <person name="Grimwood J."/>
            <person name="Chapman J.A."/>
            <person name="Shapiro H."/>
            <person name="Aerts A."/>
            <person name="Otillar R.P."/>
            <person name="Terry A.Y."/>
            <person name="Boore J.L."/>
            <person name="Grigoriev I.V."/>
            <person name="Lindberg D.R."/>
            <person name="Seaver E.C."/>
            <person name="Weisblat D.A."/>
            <person name="Putnam N.H."/>
            <person name="Rokhsar D.S."/>
        </authorList>
    </citation>
    <scope>NUCLEOTIDE SEQUENCE</scope>
</reference>
<evidence type="ECO:0000313" key="4">
    <source>
        <dbReference type="EMBL" id="ESO02701.1"/>
    </source>
</evidence>
<dbReference type="RefSeq" id="XP_009020109.1">
    <property type="nucleotide sequence ID" value="XM_009021861.1"/>
</dbReference>
<organism evidence="5 6">
    <name type="scientific">Helobdella robusta</name>
    <name type="common">Californian leech</name>
    <dbReference type="NCBI Taxonomy" id="6412"/>
    <lineage>
        <taxon>Eukaryota</taxon>
        <taxon>Metazoa</taxon>
        <taxon>Spiralia</taxon>
        <taxon>Lophotrochozoa</taxon>
        <taxon>Annelida</taxon>
        <taxon>Clitellata</taxon>
        <taxon>Hirudinea</taxon>
        <taxon>Rhynchobdellida</taxon>
        <taxon>Glossiphoniidae</taxon>
        <taxon>Helobdella</taxon>
    </lineage>
</organism>
<dbReference type="EnsemblMetazoa" id="HelroT161995">
    <property type="protein sequence ID" value="HelroP161995"/>
    <property type="gene ID" value="HelroG161995"/>
</dbReference>
<dbReference type="PANTHER" id="PTHR43696">
    <property type="entry name" value="COILED-COIL DOMAIN-CONTAINING PROTEIN 157"/>
    <property type="match status" value="1"/>
</dbReference>
<proteinExistence type="predicted"/>
<keyword evidence="1" id="KW-0175">Coiled coil</keyword>
<dbReference type="CTD" id="20199398"/>
<dbReference type="EMBL" id="AMQM01000991">
    <property type="status" value="NOT_ANNOTATED_CDS"/>
    <property type="molecule type" value="Genomic_DNA"/>
</dbReference>
<feature type="signal peptide" evidence="3">
    <location>
        <begin position="1"/>
        <end position="29"/>
    </location>
</feature>
<dbReference type="InParanoid" id="T1ES48"/>
<evidence type="ECO:0000256" key="3">
    <source>
        <dbReference type="SAM" id="SignalP"/>
    </source>
</evidence>
<protein>
    <submittedName>
        <fullName evidence="4 5">Uncharacterized protein</fullName>
    </submittedName>
</protein>
<dbReference type="EMBL" id="KB096742">
    <property type="protein sequence ID" value="ESO02701.1"/>
    <property type="molecule type" value="Genomic_DNA"/>
</dbReference>
<feature type="compositionally biased region" description="Basic and acidic residues" evidence="2">
    <location>
        <begin position="517"/>
        <end position="528"/>
    </location>
</feature>
<dbReference type="Proteomes" id="UP000015101">
    <property type="component" value="Unassembled WGS sequence"/>
</dbReference>
<keyword evidence="3" id="KW-0732">Signal</keyword>
<dbReference type="STRING" id="6412.T1ES48"/>
<feature type="coiled-coil region" evidence="1">
    <location>
        <begin position="238"/>
        <end position="477"/>
    </location>
</feature>
<name>T1ES48_HELRO</name>
<gene>
    <name evidence="5" type="primary">20199398</name>
    <name evidence="4" type="ORF">HELRODRAFT_161995</name>
</gene>
<reference evidence="5" key="3">
    <citation type="submission" date="2015-06" db="UniProtKB">
        <authorList>
            <consortium name="EnsemblMetazoa"/>
        </authorList>
    </citation>
    <scope>IDENTIFICATION</scope>
</reference>
<dbReference type="OMA" id="THSIWIS"/>
<dbReference type="OrthoDB" id="10051906at2759"/>
<evidence type="ECO:0000256" key="1">
    <source>
        <dbReference type="SAM" id="Coils"/>
    </source>
</evidence>
<feature type="region of interest" description="Disordered" evidence="2">
    <location>
        <begin position="477"/>
        <end position="528"/>
    </location>
</feature>
<dbReference type="PANTHER" id="PTHR43696:SF9">
    <property type="entry name" value="COILED-COIL DOMAIN-CONTAINING PROTEIN 157"/>
    <property type="match status" value="1"/>
</dbReference>
<dbReference type="HOGENOM" id="CLU_019717_0_0_1"/>
<dbReference type="GeneID" id="20199398"/>
<dbReference type="KEGG" id="hro:HELRODRAFT_161995"/>
<evidence type="ECO:0000313" key="5">
    <source>
        <dbReference type="EnsemblMetazoa" id="HelroP161995"/>
    </source>
</evidence>
<feature type="chain" id="PRO_5010980008" evidence="3">
    <location>
        <begin position="30"/>
        <end position="528"/>
    </location>
</feature>
<evidence type="ECO:0000256" key="2">
    <source>
        <dbReference type="SAM" id="MobiDB-lite"/>
    </source>
</evidence>
<dbReference type="AlphaFoldDB" id="T1ES48"/>
<reference evidence="6" key="1">
    <citation type="submission" date="2012-12" db="EMBL/GenBank/DDBJ databases">
        <authorList>
            <person name="Hellsten U."/>
            <person name="Grimwood J."/>
            <person name="Chapman J.A."/>
            <person name="Shapiro H."/>
            <person name="Aerts A."/>
            <person name="Otillar R.P."/>
            <person name="Terry A.Y."/>
            <person name="Boore J.L."/>
            <person name="Simakov O."/>
            <person name="Marletaz F."/>
            <person name="Cho S.-J."/>
            <person name="Edsinger-Gonzales E."/>
            <person name="Havlak P."/>
            <person name="Kuo D.-H."/>
            <person name="Larsson T."/>
            <person name="Lv J."/>
            <person name="Arendt D."/>
            <person name="Savage R."/>
            <person name="Osoegawa K."/>
            <person name="de Jong P."/>
            <person name="Lindberg D.R."/>
            <person name="Seaver E.C."/>
            <person name="Weisblat D.A."/>
            <person name="Putnam N.H."/>
            <person name="Grigoriev I.V."/>
            <person name="Rokhsar D.S."/>
        </authorList>
    </citation>
    <scope>NUCLEOTIDE SEQUENCE</scope>
</reference>
<dbReference type="InterPro" id="IPR029681">
    <property type="entry name" value="CCDC157"/>
</dbReference>
<accession>T1ES48</accession>
<dbReference type="eggNOG" id="ENOG502QPW2">
    <property type="taxonomic scope" value="Eukaryota"/>
</dbReference>
<sequence>MKNRVIRNFLTQIIIIMALLLGSRNCIDSLTYDIQDVQTIISEIVSKIGTLNYTSWKFPDKLACSVNIEELVKHYSFSKNQEDNQTSHIMLFELLIDRLFLVLCTFLDSIQKHLKKSSTTTPNSANNIKSIGLVVKKCWNGLTKLFLLAQDHSAKNTSNDIRQIFPNPFNNVQKETTNQASQTTETTFAIACSSCKVFQLALSSLSSLIKETNNNVNRTNAIDTHSIWISEKDIDSSIEKHRDILKNIQQSFQNLMNDKQKLTNAAKLHENNLQNKENLINKLKKQLDINGETFNEKIKSLESDKKKLETEKSDQMLAKEKELKGLLDRWKREIEELKKELTLKESFIHKLGSEVNGLQKELKENEARKMKLSEEFQTNLKKLNEHLAAATADLKKADEEIAKERLKHQLFNDGLSNLQQKYDKLIQRLDEFNTKNEDLVVRLKRSEEKNVQNNEILSALRAKLVEKEKYLQNLSLNGANIGSGRSPRSEFLSPRQNLSHKEEFKKRKSSSNVLKKFSKDNKPRNMNI</sequence>
<evidence type="ECO:0000313" key="6">
    <source>
        <dbReference type="Proteomes" id="UP000015101"/>
    </source>
</evidence>
<keyword evidence="6" id="KW-1185">Reference proteome</keyword>